<accession>A0AAN8XFM3</accession>
<dbReference type="FunFam" id="3.30.160.60:FF:000579">
    <property type="entry name" value="Zinc finger protein 354B"/>
    <property type="match status" value="1"/>
</dbReference>
<dbReference type="InterPro" id="IPR036236">
    <property type="entry name" value="Znf_C2H2_sf"/>
</dbReference>
<evidence type="ECO:0000256" key="2">
    <source>
        <dbReference type="ARBA" id="ARBA00006991"/>
    </source>
</evidence>
<dbReference type="GO" id="GO:0000981">
    <property type="term" value="F:DNA-binding transcription factor activity, RNA polymerase II-specific"/>
    <property type="evidence" value="ECO:0007669"/>
    <property type="project" value="TreeGrafter"/>
</dbReference>
<feature type="domain" description="C2H2-type" evidence="12">
    <location>
        <begin position="176"/>
        <end position="203"/>
    </location>
</feature>
<evidence type="ECO:0000256" key="9">
    <source>
        <dbReference type="ARBA" id="ARBA00023163"/>
    </source>
</evidence>
<keyword evidence="9" id="KW-0804">Transcription</keyword>
<evidence type="ECO:0000256" key="4">
    <source>
        <dbReference type="ARBA" id="ARBA00022737"/>
    </source>
</evidence>
<evidence type="ECO:0000256" key="5">
    <source>
        <dbReference type="ARBA" id="ARBA00022771"/>
    </source>
</evidence>
<protein>
    <recommendedName>
        <fullName evidence="12">C2H2-type domain-containing protein</fullName>
    </recommendedName>
</protein>
<dbReference type="FunFam" id="3.30.160.60:FF:000100">
    <property type="entry name" value="Zinc finger 45-like"/>
    <property type="match status" value="1"/>
</dbReference>
<evidence type="ECO:0000256" key="11">
    <source>
        <dbReference type="PROSITE-ProRule" id="PRU00042"/>
    </source>
</evidence>
<keyword evidence="8" id="KW-0238">DNA-binding</keyword>
<dbReference type="PROSITE" id="PS50157">
    <property type="entry name" value="ZINC_FINGER_C2H2_2"/>
    <property type="match status" value="8"/>
</dbReference>
<keyword evidence="3" id="KW-0479">Metal-binding</keyword>
<name>A0AAN8XFM3_HALRR</name>
<dbReference type="SUPFAM" id="SSF57667">
    <property type="entry name" value="beta-beta-alpha zinc fingers"/>
    <property type="match status" value="5"/>
</dbReference>
<dbReference type="InterPro" id="IPR013087">
    <property type="entry name" value="Znf_C2H2_type"/>
</dbReference>
<organism evidence="13 14">
    <name type="scientific">Halocaridina rubra</name>
    <name type="common">Hawaiian red shrimp</name>
    <dbReference type="NCBI Taxonomy" id="373956"/>
    <lineage>
        <taxon>Eukaryota</taxon>
        <taxon>Metazoa</taxon>
        <taxon>Ecdysozoa</taxon>
        <taxon>Arthropoda</taxon>
        <taxon>Crustacea</taxon>
        <taxon>Multicrustacea</taxon>
        <taxon>Malacostraca</taxon>
        <taxon>Eumalacostraca</taxon>
        <taxon>Eucarida</taxon>
        <taxon>Decapoda</taxon>
        <taxon>Pleocyemata</taxon>
        <taxon>Caridea</taxon>
        <taxon>Atyoidea</taxon>
        <taxon>Atyidae</taxon>
        <taxon>Halocaridina</taxon>
    </lineage>
</organism>
<keyword evidence="6" id="KW-0862">Zinc</keyword>
<comment type="subcellular location">
    <subcellularLocation>
        <location evidence="1">Nucleus</location>
    </subcellularLocation>
</comment>
<dbReference type="FunFam" id="3.30.160.60:FF:000065">
    <property type="entry name" value="B-cell CLL/lymphoma 6, member B"/>
    <property type="match status" value="1"/>
</dbReference>
<dbReference type="Proteomes" id="UP001381693">
    <property type="component" value="Unassembled WGS sequence"/>
</dbReference>
<gene>
    <name evidence="13" type="ORF">SK128_006640</name>
</gene>
<feature type="domain" description="C2H2-type" evidence="12">
    <location>
        <begin position="232"/>
        <end position="259"/>
    </location>
</feature>
<feature type="domain" description="C2H2-type" evidence="12">
    <location>
        <begin position="260"/>
        <end position="287"/>
    </location>
</feature>
<evidence type="ECO:0000259" key="12">
    <source>
        <dbReference type="PROSITE" id="PS50157"/>
    </source>
</evidence>
<dbReference type="FunFam" id="3.30.160.60:FF:002343">
    <property type="entry name" value="Zinc finger protein 33A"/>
    <property type="match status" value="1"/>
</dbReference>
<keyword evidence="5 11" id="KW-0863">Zinc-finger</keyword>
<dbReference type="PANTHER" id="PTHR23235:SF120">
    <property type="entry name" value="KRUPPEL-LIKE FACTOR 15"/>
    <property type="match status" value="1"/>
</dbReference>
<feature type="domain" description="C2H2-type" evidence="12">
    <location>
        <begin position="374"/>
        <end position="401"/>
    </location>
</feature>
<dbReference type="SMART" id="SM00355">
    <property type="entry name" value="ZnF_C2H2"/>
    <property type="match status" value="8"/>
</dbReference>
<dbReference type="GO" id="GO:0000978">
    <property type="term" value="F:RNA polymerase II cis-regulatory region sequence-specific DNA binding"/>
    <property type="evidence" value="ECO:0007669"/>
    <property type="project" value="TreeGrafter"/>
</dbReference>
<dbReference type="PANTHER" id="PTHR23235">
    <property type="entry name" value="KRUEPPEL-LIKE TRANSCRIPTION FACTOR"/>
    <property type="match status" value="1"/>
</dbReference>
<keyword evidence="7" id="KW-0805">Transcription regulation</keyword>
<comment type="similarity">
    <text evidence="2">Belongs to the krueppel C2H2-type zinc-finger protein family.</text>
</comment>
<sequence>MSGDSKEMIDGINDCSDLSDDNIEFSEPFECKDSLESYDCKQFSESLSFEKPMVPKNSRKKIMPNYSQMNKMSTITGTLNAMKMSFENTECHLPQSVKSKHCSQPYLTAAKHPERKKLHCDVCGKKFFGKLSLSKHMNIHTRDDPFKCDVCDSSFPHKGNLVNHMNTHNNTGEKPHACTICKQTFSRKSYITSHMLVHTGEKPYGCKICGKAFRRTSNLVGHLRTHSYERPYSCSICSKSFSVNGSLKTHLKLHTGERKHRCNLCSKAYIQKGNLITHMRTHSEQKVKVFECSVCKTTFRHKGGLAHHRRLHARMESELPTDGNGLLSQKFHTHVKEEDITGNFSLNSVYNGNRVLNTYQNRNNFAYLKVKKEHACDLCKQIFSSLRSLWQHRMLHAVVKLHKCDVLLGPDKVVFTNHIKADISSESSNKVTHVINPTWNLTAVVEADKTQPVISGCDFKAKEDMPMECTLATVKLDNESVFEFVEVNPDARSRHPNILPEKDSTRRGYLSIYTNNFVFNRCLLRFYTCINCVQLQSL</sequence>
<evidence type="ECO:0000256" key="10">
    <source>
        <dbReference type="ARBA" id="ARBA00023242"/>
    </source>
</evidence>
<feature type="domain" description="C2H2-type" evidence="12">
    <location>
        <begin position="118"/>
        <end position="145"/>
    </location>
</feature>
<evidence type="ECO:0000256" key="1">
    <source>
        <dbReference type="ARBA" id="ARBA00004123"/>
    </source>
</evidence>
<dbReference type="PROSITE" id="PS00028">
    <property type="entry name" value="ZINC_FINGER_C2H2_1"/>
    <property type="match status" value="8"/>
</dbReference>
<evidence type="ECO:0000256" key="7">
    <source>
        <dbReference type="ARBA" id="ARBA00023015"/>
    </source>
</evidence>
<dbReference type="FunFam" id="3.30.160.60:FF:000110">
    <property type="entry name" value="Zinc finger protein-like"/>
    <property type="match status" value="1"/>
</dbReference>
<evidence type="ECO:0000256" key="8">
    <source>
        <dbReference type="ARBA" id="ARBA00023125"/>
    </source>
</evidence>
<keyword evidence="4" id="KW-0677">Repeat</keyword>
<dbReference type="Gene3D" id="3.30.160.60">
    <property type="entry name" value="Classic Zinc Finger"/>
    <property type="match status" value="7"/>
</dbReference>
<feature type="domain" description="C2H2-type" evidence="12">
    <location>
        <begin position="204"/>
        <end position="231"/>
    </location>
</feature>
<proteinExistence type="inferred from homology"/>
<evidence type="ECO:0000313" key="13">
    <source>
        <dbReference type="EMBL" id="KAK7081986.1"/>
    </source>
</evidence>
<dbReference type="Pfam" id="PF00096">
    <property type="entry name" value="zf-C2H2"/>
    <property type="match status" value="7"/>
</dbReference>
<dbReference type="EMBL" id="JAXCGZ010004288">
    <property type="protein sequence ID" value="KAK7081986.1"/>
    <property type="molecule type" value="Genomic_DNA"/>
</dbReference>
<reference evidence="13 14" key="1">
    <citation type="submission" date="2023-11" db="EMBL/GenBank/DDBJ databases">
        <title>Halocaridina rubra genome assembly.</title>
        <authorList>
            <person name="Smith C."/>
        </authorList>
    </citation>
    <scope>NUCLEOTIDE SEQUENCE [LARGE SCALE GENOMIC DNA]</scope>
    <source>
        <strain evidence="13">EP-1</strain>
        <tissue evidence="13">Whole</tissue>
    </source>
</reference>
<evidence type="ECO:0000313" key="14">
    <source>
        <dbReference type="Proteomes" id="UP001381693"/>
    </source>
</evidence>
<keyword evidence="14" id="KW-1185">Reference proteome</keyword>
<feature type="domain" description="C2H2-type" evidence="12">
    <location>
        <begin position="146"/>
        <end position="175"/>
    </location>
</feature>
<evidence type="ECO:0000256" key="6">
    <source>
        <dbReference type="ARBA" id="ARBA00022833"/>
    </source>
</evidence>
<evidence type="ECO:0000256" key="3">
    <source>
        <dbReference type="ARBA" id="ARBA00022723"/>
    </source>
</evidence>
<comment type="caution">
    <text evidence="13">The sequence shown here is derived from an EMBL/GenBank/DDBJ whole genome shotgun (WGS) entry which is preliminary data.</text>
</comment>
<feature type="domain" description="C2H2-type" evidence="12">
    <location>
        <begin position="290"/>
        <end position="317"/>
    </location>
</feature>
<dbReference type="GO" id="GO:0005634">
    <property type="term" value="C:nucleus"/>
    <property type="evidence" value="ECO:0007669"/>
    <property type="project" value="UniProtKB-SubCell"/>
</dbReference>
<keyword evidence="10" id="KW-0539">Nucleus</keyword>
<dbReference type="AlphaFoldDB" id="A0AAN8XFM3"/>
<dbReference type="GO" id="GO:0008270">
    <property type="term" value="F:zinc ion binding"/>
    <property type="evidence" value="ECO:0007669"/>
    <property type="project" value="UniProtKB-KW"/>
</dbReference>